<dbReference type="Pfam" id="PF00753">
    <property type="entry name" value="Lactamase_B"/>
    <property type="match status" value="1"/>
</dbReference>
<dbReference type="KEGG" id="rter:IDM49_02740"/>
<name>A0A7H2BEW7_9MICC</name>
<dbReference type="CDD" id="cd16282">
    <property type="entry name" value="metallo-hydrolase-like_MBL-fold"/>
    <property type="match status" value="1"/>
</dbReference>
<dbReference type="EMBL" id="CP061539">
    <property type="protein sequence ID" value="QNV38213.1"/>
    <property type="molecule type" value="Genomic_DNA"/>
</dbReference>
<feature type="domain" description="Metallo-beta-lactamase" evidence="1">
    <location>
        <begin position="20"/>
        <end position="213"/>
    </location>
</feature>
<dbReference type="InterPro" id="IPR036866">
    <property type="entry name" value="RibonucZ/Hydroxyglut_hydro"/>
</dbReference>
<accession>A0A7H2BEW7</accession>
<dbReference type="RefSeq" id="WP_190724945.1">
    <property type="nucleotide sequence ID" value="NZ_CP061539.1"/>
</dbReference>
<dbReference type="SUPFAM" id="SSF56281">
    <property type="entry name" value="Metallo-hydrolase/oxidoreductase"/>
    <property type="match status" value="1"/>
</dbReference>
<gene>
    <name evidence="2" type="ORF">IDM49_02740</name>
</gene>
<keyword evidence="2" id="KW-0378">Hydrolase</keyword>
<dbReference type="InterPro" id="IPR050855">
    <property type="entry name" value="NDM-1-like"/>
</dbReference>
<dbReference type="InterPro" id="IPR001279">
    <property type="entry name" value="Metallo-B-lactamas"/>
</dbReference>
<proteinExistence type="predicted"/>
<dbReference type="Gene3D" id="3.60.15.10">
    <property type="entry name" value="Ribonuclease Z/Hydroxyacylglutathione hydrolase-like"/>
    <property type="match status" value="1"/>
</dbReference>
<dbReference type="GeneID" id="96623143"/>
<evidence type="ECO:0000313" key="3">
    <source>
        <dbReference type="Proteomes" id="UP000516404"/>
    </source>
</evidence>
<organism evidence="2 3">
    <name type="scientific">Rothia terrae</name>
    <dbReference type="NCBI Taxonomy" id="396015"/>
    <lineage>
        <taxon>Bacteria</taxon>
        <taxon>Bacillati</taxon>
        <taxon>Actinomycetota</taxon>
        <taxon>Actinomycetes</taxon>
        <taxon>Micrococcales</taxon>
        <taxon>Micrococcaceae</taxon>
        <taxon>Rothia</taxon>
    </lineage>
</organism>
<dbReference type="PANTHER" id="PTHR42951">
    <property type="entry name" value="METALLO-BETA-LACTAMASE DOMAIN-CONTAINING"/>
    <property type="match status" value="1"/>
</dbReference>
<keyword evidence="3" id="KW-1185">Reference proteome</keyword>
<dbReference type="GO" id="GO:0016787">
    <property type="term" value="F:hydrolase activity"/>
    <property type="evidence" value="ECO:0007669"/>
    <property type="project" value="UniProtKB-KW"/>
</dbReference>
<dbReference type="AlphaFoldDB" id="A0A7H2BEW7"/>
<sequence length="303" mass="33344">MARTTEIADGVYLIATDNYRLNSGLILGSEEAMVIDTGAGPRQGAEILRAVRRITELPLSVVNTHTHFDRFMGNAVFESDGADDFWAHPRAAHAIEKYGDRQRTYVEVLEPEMTHQQGANTHLVIPNRLLPGDGSRASFTRVELGDRAVTLFYLGLAHTDNDVLVGVDDVLFTGDILEQGSDPAFDDSYPDQWVSTLEQLAALDRYRVFVPGHGMPVESPFIERMGQTMKDAIHSIRASKLDQNASTTAAMYKLPYSPGATRILLDRLTWLDQKEEAGVSLSEVHFGDNETGLTGPITLGEGQ</sequence>
<evidence type="ECO:0000259" key="1">
    <source>
        <dbReference type="SMART" id="SM00849"/>
    </source>
</evidence>
<dbReference type="PANTHER" id="PTHR42951:SF4">
    <property type="entry name" value="ACYL-COENZYME A THIOESTERASE MBLAC2"/>
    <property type="match status" value="1"/>
</dbReference>
<protein>
    <submittedName>
        <fullName evidence="2">MBL fold metallo-hydrolase</fullName>
    </submittedName>
</protein>
<evidence type="ECO:0000313" key="2">
    <source>
        <dbReference type="EMBL" id="QNV38213.1"/>
    </source>
</evidence>
<dbReference type="SMART" id="SM00849">
    <property type="entry name" value="Lactamase_B"/>
    <property type="match status" value="1"/>
</dbReference>
<dbReference type="Proteomes" id="UP000516404">
    <property type="component" value="Chromosome"/>
</dbReference>
<reference evidence="2 3" key="1">
    <citation type="submission" date="2020-09" db="EMBL/GenBank/DDBJ databases">
        <title>Investigation of environmental microbes.</title>
        <authorList>
            <person name="Ou Y."/>
            <person name="Kang Q."/>
        </authorList>
    </citation>
    <scope>NUCLEOTIDE SEQUENCE [LARGE SCALE GENOMIC DNA]</scope>
    <source>
        <strain evidence="2 3">KJZ-14</strain>
    </source>
</reference>